<organism evidence="3">
    <name type="scientific">Mycobacterium xenopi 4042</name>
    <dbReference type="NCBI Taxonomy" id="1299334"/>
    <lineage>
        <taxon>Bacteria</taxon>
        <taxon>Bacillati</taxon>
        <taxon>Actinomycetota</taxon>
        <taxon>Actinomycetes</taxon>
        <taxon>Mycobacteriales</taxon>
        <taxon>Mycobacteriaceae</taxon>
        <taxon>Mycobacterium</taxon>
    </lineage>
</organism>
<feature type="compositionally biased region" description="Low complexity" evidence="1">
    <location>
        <begin position="99"/>
        <end position="110"/>
    </location>
</feature>
<keyword evidence="2" id="KW-1133">Transmembrane helix</keyword>
<dbReference type="AlphaFoldDB" id="X7YQ28"/>
<evidence type="ECO:0000313" key="3">
    <source>
        <dbReference type="EMBL" id="EUA08891.1"/>
    </source>
</evidence>
<keyword evidence="3" id="KW-0418">Kinase</keyword>
<comment type="caution">
    <text evidence="3">The sequence shown here is derived from an EMBL/GenBank/DDBJ whole genome shotgun (WGS) entry which is preliminary data.</text>
</comment>
<keyword evidence="2" id="KW-0472">Membrane</keyword>
<sequence length="160" mass="16872">MTSAATPTPSLQRRVTLIVVGLLAVVLLLLGAIIDVSVAVQARRNLHDRLLAATSRADALAAGGAAPAQLAAELNGGSVRALVVTADGATYGDPAISQTPLRPARPSAASAPPPPRRPPPPWAPPPTPLEAPWLRRLRHRPRRRMRPLPPWCTRCRAADG</sequence>
<name>X7YQ28_MYCXE</name>
<evidence type="ECO:0000256" key="1">
    <source>
        <dbReference type="SAM" id="MobiDB-lite"/>
    </source>
</evidence>
<keyword evidence="2" id="KW-0812">Transmembrane</keyword>
<evidence type="ECO:0000256" key="2">
    <source>
        <dbReference type="SAM" id="Phobius"/>
    </source>
</evidence>
<feature type="compositionally biased region" description="Pro residues" evidence="1">
    <location>
        <begin position="111"/>
        <end position="129"/>
    </location>
</feature>
<proteinExistence type="predicted"/>
<dbReference type="EMBL" id="JAOB01000090">
    <property type="protein sequence ID" value="EUA08891.1"/>
    <property type="molecule type" value="Genomic_DNA"/>
</dbReference>
<feature type="transmembrane region" description="Helical" evidence="2">
    <location>
        <begin position="15"/>
        <end position="40"/>
    </location>
</feature>
<reference evidence="3" key="1">
    <citation type="submission" date="2014-01" db="EMBL/GenBank/DDBJ databases">
        <authorList>
            <person name="Brown-Elliot B."/>
            <person name="Wallace R."/>
            <person name="Lenaerts A."/>
            <person name="Ordway D."/>
            <person name="DeGroote M.A."/>
            <person name="Parker T."/>
            <person name="Sizemore C."/>
            <person name="Tallon L.J."/>
            <person name="Sadzewicz L.K."/>
            <person name="Sengamalay N."/>
            <person name="Fraser C.M."/>
            <person name="Hine E."/>
            <person name="Shefchek K.A."/>
            <person name="Das S.P."/>
            <person name="Tettelin H."/>
        </authorList>
    </citation>
    <scope>NUCLEOTIDE SEQUENCE [LARGE SCALE GENOMIC DNA]</scope>
    <source>
        <strain evidence="3">4042</strain>
    </source>
</reference>
<gene>
    <name evidence="3" type="ORF">I553_9948</name>
</gene>
<accession>X7YQ28</accession>
<feature type="region of interest" description="Disordered" evidence="1">
    <location>
        <begin position="91"/>
        <end position="134"/>
    </location>
</feature>
<dbReference type="PATRIC" id="fig|1299334.3.peg.9436"/>
<protein>
    <submittedName>
        <fullName evidence="3">Two component regulator sensor kinase domain protein</fullName>
    </submittedName>
</protein>
<dbReference type="GO" id="GO:0016301">
    <property type="term" value="F:kinase activity"/>
    <property type="evidence" value="ECO:0007669"/>
    <property type="project" value="UniProtKB-KW"/>
</dbReference>
<keyword evidence="3" id="KW-0808">Transferase</keyword>